<keyword evidence="1" id="KW-1133">Transmembrane helix</keyword>
<proteinExistence type="predicted"/>
<keyword evidence="1" id="KW-0812">Transmembrane</keyword>
<evidence type="ECO:0000256" key="1">
    <source>
        <dbReference type="SAM" id="Phobius"/>
    </source>
</evidence>
<keyword evidence="3" id="KW-1185">Reference proteome</keyword>
<sequence>MALGLALAARHSAPIFLIFVFLIGCVRAFRPSPAGAQTPRRLSRFAMVMAVVVGALAVLWATYRFRYVESPAPGEVFNRPLADKISDVRSPVYRAVLQGMRLTHIVPRAYIWGLADTVRSGLEGRIIPITAFGRAYIDRGPKCYFPAMIAVKLPIGLSVLILIGFLAFATRRAPPDAAITVLAAAAFFMLVLIAGSTYAGIRHALPVVVLLAIVGGVGVLQ</sequence>
<evidence type="ECO:0000313" key="2">
    <source>
        <dbReference type="EMBL" id="QNI33971.1"/>
    </source>
</evidence>
<dbReference type="AlphaFoldDB" id="A0A7G8BN51"/>
<protein>
    <submittedName>
        <fullName evidence="2">Uncharacterized protein</fullName>
    </submittedName>
</protein>
<name>A0A7G8BN51_9BACT</name>
<accession>A0A7G8BN51</accession>
<evidence type="ECO:0000313" key="3">
    <source>
        <dbReference type="Proteomes" id="UP000515312"/>
    </source>
</evidence>
<feature type="transmembrane region" description="Helical" evidence="1">
    <location>
        <begin position="201"/>
        <end position="220"/>
    </location>
</feature>
<dbReference type="KEGG" id="adin:H7849_08720"/>
<feature type="transmembrane region" description="Helical" evidence="1">
    <location>
        <begin position="177"/>
        <end position="195"/>
    </location>
</feature>
<feature type="transmembrane region" description="Helical" evidence="1">
    <location>
        <begin position="42"/>
        <end position="63"/>
    </location>
</feature>
<reference evidence="2 3" key="1">
    <citation type="submission" date="2020-08" db="EMBL/GenBank/DDBJ databases">
        <title>Edaphobacter telluris sp. nov. and Acidobacterium dinghuensis sp. nov., two acidobacteria isolated from forest soil.</title>
        <authorList>
            <person name="Fu J."/>
            <person name="Qiu L."/>
        </authorList>
    </citation>
    <scope>NUCLEOTIDE SEQUENCE [LARGE SCALE GENOMIC DNA]</scope>
    <source>
        <strain evidence="2">4Y35</strain>
    </source>
</reference>
<dbReference type="Proteomes" id="UP000515312">
    <property type="component" value="Chromosome"/>
</dbReference>
<feature type="transmembrane region" description="Helical" evidence="1">
    <location>
        <begin position="144"/>
        <end position="170"/>
    </location>
</feature>
<keyword evidence="1" id="KW-0472">Membrane</keyword>
<organism evidence="2 3">
    <name type="scientific">Alloacidobacterium dinghuense</name>
    <dbReference type="NCBI Taxonomy" id="2763107"/>
    <lineage>
        <taxon>Bacteria</taxon>
        <taxon>Pseudomonadati</taxon>
        <taxon>Acidobacteriota</taxon>
        <taxon>Terriglobia</taxon>
        <taxon>Terriglobales</taxon>
        <taxon>Acidobacteriaceae</taxon>
        <taxon>Alloacidobacterium</taxon>
    </lineage>
</organism>
<feature type="transmembrane region" description="Helical" evidence="1">
    <location>
        <begin position="12"/>
        <end position="30"/>
    </location>
</feature>
<dbReference type="EMBL" id="CP060394">
    <property type="protein sequence ID" value="QNI33971.1"/>
    <property type="molecule type" value="Genomic_DNA"/>
</dbReference>
<dbReference type="RefSeq" id="WP_186745758.1">
    <property type="nucleotide sequence ID" value="NZ_CP060394.1"/>
</dbReference>
<gene>
    <name evidence="2" type="ORF">H7849_08720</name>
</gene>